<feature type="signal peptide" evidence="2">
    <location>
        <begin position="1"/>
        <end position="30"/>
    </location>
</feature>
<dbReference type="SUPFAM" id="SSF53850">
    <property type="entry name" value="Periplasmic binding protein-like II"/>
    <property type="match status" value="1"/>
</dbReference>
<reference evidence="5" key="1">
    <citation type="submission" date="2016-11" db="EMBL/GenBank/DDBJ databases">
        <title>Comparative genomic and phenotypic analysis of Granulibacter bethesdensis clinical isolates from patients with chronic granulomatous disease.</title>
        <authorList>
            <person name="Zarember K.A."/>
            <person name="Porcella S.F."/>
            <person name="Chu J."/>
            <person name="Ding L."/>
            <person name="Dahlstrom E."/>
            <person name="Barbian K."/>
            <person name="Martens C."/>
            <person name="Sykora L."/>
            <person name="Kramer S."/>
            <person name="Pettinato A.M."/>
            <person name="Hong H."/>
            <person name="Wald G."/>
            <person name="Berg L.J."/>
            <person name="Rogge L.S."/>
            <person name="Greenberg D.E."/>
            <person name="Falcone E.L."/>
            <person name="Neves J.F."/>
            <person name="Simoes M.J."/>
            <person name="Casal M."/>
            <person name="Rodriguez-Lopez F.C."/>
            <person name="Zelazny A."/>
            <person name="Gallin J.I."/>
            <person name="Holland S.M."/>
        </authorList>
    </citation>
    <scope>NUCLEOTIDE SEQUENCE [LARGE SCALE GENOMIC DNA]</scope>
    <source>
        <strain evidence="5">NIH9.1</strain>
    </source>
</reference>
<dbReference type="EMBL" id="CP018191">
    <property type="protein sequence ID" value="APH55237.1"/>
    <property type="molecule type" value="Genomic_DNA"/>
</dbReference>
<dbReference type="Gene3D" id="3.40.190.10">
    <property type="entry name" value="Periplasmic binding protein-like II"/>
    <property type="match status" value="2"/>
</dbReference>
<dbReference type="NCBIfam" id="TIGR03871">
    <property type="entry name" value="ABC_peri_MoxJ_2"/>
    <property type="match status" value="1"/>
</dbReference>
<evidence type="ECO:0000313" key="5">
    <source>
        <dbReference type="Proteomes" id="UP000182373"/>
    </source>
</evidence>
<feature type="domain" description="Solute-binding protein family 3/N-terminal" evidence="3">
    <location>
        <begin position="41"/>
        <end position="265"/>
    </location>
</feature>
<protein>
    <submittedName>
        <fullName evidence="4">Methanol oxidation protein MoxJ</fullName>
    </submittedName>
</protein>
<dbReference type="AlphaFoldDB" id="A0AAC9KDR8"/>
<dbReference type="InterPro" id="IPR001638">
    <property type="entry name" value="Solute-binding_3/MltF_N"/>
</dbReference>
<sequence>MRRVMTGRLRFLAAVSTFLAFCAAHAPAFAQYDVDLVSRSAFRVCADPSDMPFSNKKREGFENKIATLLAKTLSLPVSYTWFPQTVGFLRNTLIAEKCDVVIGVVPGNGMMDSTSAYYHSAYMIVTRQEDHLTATSVTDPSLAGKRFGLIAATPPSDLLLHAHLIDRATAYSLQVDTRVESPPRQMLQDLLDHKIDVALIWGPFAGYFIAEGKLPLHMDFLQSDGKVRLDYRVALGVRPNETEWRRRLNAALRKNQPAIDDILMAYHVPLLDEQNHPIIPKAAPAAH</sequence>
<feature type="chain" id="PRO_5041924270" evidence="2">
    <location>
        <begin position="31"/>
        <end position="287"/>
    </location>
</feature>
<gene>
    <name evidence="4" type="ORF">GbCGDNIH9_1920</name>
</gene>
<evidence type="ECO:0000256" key="2">
    <source>
        <dbReference type="SAM" id="SignalP"/>
    </source>
</evidence>
<evidence type="ECO:0000313" key="4">
    <source>
        <dbReference type="EMBL" id="APH55237.1"/>
    </source>
</evidence>
<evidence type="ECO:0000259" key="3">
    <source>
        <dbReference type="SMART" id="SM00062"/>
    </source>
</evidence>
<dbReference type="Proteomes" id="UP000182373">
    <property type="component" value="Chromosome"/>
</dbReference>
<dbReference type="RefSeq" id="WP_081368955.1">
    <property type="nucleotide sequence ID" value="NZ_CP018191.1"/>
</dbReference>
<dbReference type="InterPro" id="IPR022448">
    <property type="entry name" value="Quinoprotein_dehydrogenase"/>
</dbReference>
<keyword evidence="1 2" id="KW-0732">Signal</keyword>
<name>A0AAC9KDR8_9PROT</name>
<dbReference type="PANTHER" id="PTHR35936">
    <property type="entry name" value="MEMBRANE-BOUND LYTIC MUREIN TRANSGLYCOSYLASE F"/>
    <property type="match status" value="1"/>
</dbReference>
<accession>A0AAC9KDR8</accession>
<organism evidence="4 5">
    <name type="scientific">Granulibacter bethesdensis</name>
    <dbReference type="NCBI Taxonomy" id="364410"/>
    <lineage>
        <taxon>Bacteria</taxon>
        <taxon>Pseudomonadati</taxon>
        <taxon>Pseudomonadota</taxon>
        <taxon>Alphaproteobacteria</taxon>
        <taxon>Acetobacterales</taxon>
        <taxon>Acetobacteraceae</taxon>
        <taxon>Granulibacter</taxon>
    </lineage>
</organism>
<dbReference type="PANTHER" id="PTHR35936:SF17">
    <property type="entry name" value="ARGININE-BINDING EXTRACELLULAR PROTEIN ARTP"/>
    <property type="match status" value="1"/>
</dbReference>
<dbReference type="SMART" id="SM00062">
    <property type="entry name" value="PBPb"/>
    <property type="match status" value="1"/>
</dbReference>
<proteinExistence type="predicted"/>
<evidence type="ECO:0000256" key="1">
    <source>
        <dbReference type="ARBA" id="ARBA00022729"/>
    </source>
</evidence>